<keyword evidence="1" id="KW-0812">Transmembrane</keyword>
<evidence type="ECO:0000313" key="3">
    <source>
        <dbReference type="Proteomes" id="UP000242180"/>
    </source>
</evidence>
<dbReference type="InParanoid" id="A0A1X2HQ53"/>
<keyword evidence="1" id="KW-0472">Membrane</keyword>
<evidence type="ECO:0000256" key="1">
    <source>
        <dbReference type="SAM" id="Phobius"/>
    </source>
</evidence>
<name>A0A1X2HQ53_SYNRA</name>
<protein>
    <submittedName>
        <fullName evidence="2">Uncharacterized protein</fullName>
    </submittedName>
</protein>
<dbReference type="Proteomes" id="UP000242180">
    <property type="component" value="Unassembled WGS sequence"/>
</dbReference>
<keyword evidence="3" id="KW-1185">Reference proteome</keyword>
<dbReference type="EMBL" id="MCGN01000002">
    <property type="protein sequence ID" value="ORZ01026.1"/>
    <property type="molecule type" value="Genomic_DNA"/>
</dbReference>
<gene>
    <name evidence="2" type="ORF">BCR43DRAFT_164005</name>
</gene>
<proteinExistence type="predicted"/>
<evidence type="ECO:0000313" key="2">
    <source>
        <dbReference type="EMBL" id="ORZ01026.1"/>
    </source>
</evidence>
<feature type="transmembrane region" description="Helical" evidence="1">
    <location>
        <begin position="59"/>
        <end position="78"/>
    </location>
</feature>
<accession>A0A1X2HQ53</accession>
<sequence length="89" mass="10321">MFARINLYVKLAPQLLLSSFANQTPPLGEQRFLLLAFLIPSSLLLDANPNHTVIIFPHFLFLLFNIWLPCHNILYIYLTPTKSLLLREK</sequence>
<reference evidence="2 3" key="1">
    <citation type="submission" date="2016-07" db="EMBL/GenBank/DDBJ databases">
        <title>Pervasive Adenine N6-methylation of Active Genes in Fungi.</title>
        <authorList>
            <consortium name="DOE Joint Genome Institute"/>
            <person name="Mondo S.J."/>
            <person name="Dannebaum R.O."/>
            <person name="Kuo R.C."/>
            <person name="Labutti K."/>
            <person name="Haridas S."/>
            <person name="Kuo A."/>
            <person name="Salamov A."/>
            <person name="Ahrendt S.R."/>
            <person name="Lipzen A."/>
            <person name="Sullivan W."/>
            <person name="Andreopoulos W.B."/>
            <person name="Clum A."/>
            <person name="Lindquist E."/>
            <person name="Daum C."/>
            <person name="Ramamoorthy G.K."/>
            <person name="Gryganskyi A."/>
            <person name="Culley D."/>
            <person name="Magnuson J.K."/>
            <person name="James T.Y."/>
            <person name="O'Malley M.A."/>
            <person name="Stajich J.E."/>
            <person name="Spatafora J.W."/>
            <person name="Visel A."/>
            <person name="Grigoriev I.V."/>
        </authorList>
    </citation>
    <scope>NUCLEOTIDE SEQUENCE [LARGE SCALE GENOMIC DNA]</scope>
    <source>
        <strain evidence="2 3">NRRL 2496</strain>
    </source>
</reference>
<keyword evidence="1" id="KW-1133">Transmembrane helix</keyword>
<comment type="caution">
    <text evidence="2">The sequence shown here is derived from an EMBL/GenBank/DDBJ whole genome shotgun (WGS) entry which is preliminary data.</text>
</comment>
<dbReference type="AlphaFoldDB" id="A0A1X2HQ53"/>
<organism evidence="2 3">
    <name type="scientific">Syncephalastrum racemosum</name>
    <name type="common">Filamentous fungus</name>
    <dbReference type="NCBI Taxonomy" id="13706"/>
    <lineage>
        <taxon>Eukaryota</taxon>
        <taxon>Fungi</taxon>
        <taxon>Fungi incertae sedis</taxon>
        <taxon>Mucoromycota</taxon>
        <taxon>Mucoromycotina</taxon>
        <taxon>Mucoromycetes</taxon>
        <taxon>Mucorales</taxon>
        <taxon>Syncephalastraceae</taxon>
        <taxon>Syncephalastrum</taxon>
    </lineage>
</organism>